<feature type="domain" description="Thioesterase" evidence="3">
    <location>
        <begin position="44"/>
        <end position="123"/>
    </location>
</feature>
<evidence type="ECO:0000313" key="4">
    <source>
        <dbReference type="EMBL" id="SHJ13826.1"/>
    </source>
</evidence>
<protein>
    <submittedName>
        <fullName evidence="4">Uncharacterized domain 1-containing protein</fullName>
    </submittedName>
</protein>
<evidence type="ECO:0000256" key="2">
    <source>
        <dbReference type="ARBA" id="ARBA00022801"/>
    </source>
</evidence>
<dbReference type="InterPro" id="IPR039298">
    <property type="entry name" value="ACOT13"/>
</dbReference>
<name>A0A1M6GV42_9RHOB</name>
<dbReference type="NCBIfam" id="TIGR00369">
    <property type="entry name" value="unchar_dom_1"/>
    <property type="match status" value="1"/>
</dbReference>
<dbReference type="Proteomes" id="UP000184040">
    <property type="component" value="Unassembled WGS sequence"/>
</dbReference>
<dbReference type="RefSeq" id="WP_073128483.1">
    <property type="nucleotide sequence ID" value="NZ_FQZA01000005.1"/>
</dbReference>
<dbReference type="EMBL" id="FQZA01000005">
    <property type="protein sequence ID" value="SHJ13826.1"/>
    <property type="molecule type" value="Genomic_DNA"/>
</dbReference>
<sequence>MSTPGIITDETGTQRTIGYVLDVSGGDGCARCRLTLDARHTNRHGAFHGGLAAVMLDNAMGAAGSLTVDDSGLHPMVTISMTTNFIASAQVGDTLTATGRVVGGGRSVKFIEGELRRDDGTLIATGSGAFKVMKKAQG</sequence>
<proteinExistence type="inferred from homology"/>
<dbReference type="CDD" id="cd03443">
    <property type="entry name" value="PaaI_thioesterase"/>
    <property type="match status" value="1"/>
</dbReference>
<dbReference type="PANTHER" id="PTHR21660:SF1">
    <property type="entry name" value="ACYL-COENZYME A THIOESTERASE 13"/>
    <property type="match status" value="1"/>
</dbReference>
<dbReference type="InterPro" id="IPR006683">
    <property type="entry name" value="Thioestr_dom"/>
</dbReference>
<dbReference type="Pfam" id="PF03061">
    <property type="entry name" value="4HBT"/>
    <property type="match status" value="1"/>
</dbReference>
<comment type="similarity">
    <text evidence="1">Belongs to the thioesterase PaaI family.</text>
</comment>
<keyword evidence="5" id="KW-1185">Reference proteome</keyword>
<dbReference type="STRING" id="313368.SAMN04488012_105101"/>
<dbReference type="InterPro" id="IPR029069">
    <property type="entry name" value="HotDog_dom_sf"/>
</dbReference>
<dbReference type="GO" id="GO:0047617">
    <property type="term" value="F:fatty acyl-CoA hydrolase activity"/>
    <property type="evidence" value="ECO:0007669"/>
    <property type="project" value="InterPro"/>
</dbReference>
<dbReference type="SUPFAM" id="SSF54637">
    <property type="entry name" value="Thioesterase/thiol ester dehydrase-isomerase"/>
    <property type="match status" value="1"/>
</dbReference>
<evidence type="ECO:0000259" key="3">
    <source>
        <dbReference type="Pfam" id="PF03061"/>
    </source>
</evidence>
<dbReference type="AlphaFoldDB" id="A0A1M6GV42"/>
<reference evidence="4 5" key="1">
    <citation type="submission" date="2016-11" db="EMBL/GenBank/DDBJ databases">
        <authorList>
            <person name="Jaros S."/>
            <person name="Januszkiewicz K."/>
            <person name="Wedrychowicz H."/>
        </authorList>
    </citation>
    <scope>NUCLEOTIDE SEQUENCE [LARGE SCALE GENOMIC DNA]</scope>
    <source>
        <strain evidence="4 5">DSM 26892</strain>
    </source>
</reference>
<keyword evidence="2" id="KW-0378">Hydrolase</keyword>
<dbReference type="Gene3D" id="3.10.129.10">
    <property type="entry name" value="Hotdog Thioesterase"/>
    <property type="match status" value="1"/>
</dbReference>
<accession>A0A1M6GV42</accession>
<dbReference type="PANTHER" id="PTHR21660">
    <property type="entry name" value="THIOESTERASE SUPERFAMILY MEMBER-RELATED"/>
    <property type="match status" value="1"/>
</dbReference>
<organism evidence="4 5">
    <name type="scientific">Palleronia salina</name>
    <dbReference type="NCBI Taxonomy" id="313368"/>
    <lineage>
        <taxon>Bacteria</taxon>
        <taxon>Pseudomonadati</taxon>
        <taxon>Pseudomonadota</taxon>
        <taxon>Alphaproteobacteria</taxon>
        <taxon>Rhodobacterales</taxon>
        <taxon>Roseobacteraceae</taxon>
        <taxon>Palleronia</taxon>
    </lineage>
</organism>
<dbReference type="InterPro" id="IPR003736">
    <property type="entry name" value="PAAI_dom"/>
</dbReference>
<gene>
    <name evidence="4" type="ORF">SAMN04488012_105101</name>
</gene>
<evidence type="ECO:0000256" key="1">
    <source>
        <dbReference type="ARBA" id="ARBA00008324"/>
    </source>
</evidence>
<evidence type="ECO:0000313" key="5">
    <source>
        <dbReference type="Proteomes" id="UP000184040"/>
    </source>
</evidence>